<dbReference type="SUPFAM" id="SSF103473">
    <property type="entry name" value="MFS general substrate transporter"/>
    <property type="match status" value="1"/>
</dbReference>
<feature type="transmembrane region" description="Helical" evidence="8">
    <location>
        <begin position="213"/>
        <end position="238"/>
    </location>
</feature>
<evidence type="ECO:0000256" key="7">
    <source>
        <dbReference type="ARBA" id="ARBA00023136"/>
    </source>
</evidence>
<keyword evidence="7 8" id="KW-0472">Membrane</keyword>
<dbReference type="InterPro" id="IPR052599">
    <property type="entry name" value="SLC43A_AATransporter"/>
</dbReference>
<evidence type="ECO:0000256" key="2">
    <source>
        <dbReference type="ARBA" id="ARBA00006595"/>
    </source>
</evidence>
<dbReference type="GO" id="GO:0022857">
    <property type="term" value="F:transmembrane transporter activity"/>
    <property type="evidence" value="ECO:0007669"/>
    <property type="project" value="InterPro"/>
</dbReference>
<dbReference type="PANTHER" id="PTHR20772">
    <property type="entry name" value="PROTEIN FMP42"/>
    <property type="match status" value="1"/>
</dbReference>
<comment type="caution">
    <text evidence="9">The sequence shown here is derived from an EMBL/GenBank/DDBJ whole genome shotgun (WGS) entry which is preliminary data.</text>
</comment>
<dbReference type="GO" id="GO:0006865">
    <property type="term" value="P:amino acid transport"/>
    <property type="evidence" value="ECO:0007669"/>
    <property type="project" value="UniProtKB-KW"/>
</dbReference>
<keyword evidence="3" id="KW-0813">Transport</keyword>
<evidence type="ECO:0000256" key="4">
    <source>
        <dbReference type="ARBA" id="ARBA00022692"/>
    </source>
</evidence>
<dbReference type="Proteomes" id="UP001230268">
    <property type="component" value="Unassembled WGS sequence"/>
</dbReference>
<evidence type="ECO:0000256" key="3">
    <source>
        <dbReference type="ARBA" id="ARBA00022448"/>
    </source>
</evidence>
<dbReference type="Pfam" id="PF07690">
    <property type="entry name" value="MFS_1"/>
    <property type="match status" value="1"/>
</dbReference>
<feature type="transmembrane region" description="Helical" evidence="8">
    <location>
        <begin position="442"/>
        <end position="464"/>
    </location>
</feature>
<keyword evidence="4 8" id="KW-0812">Transmembrane</keyword>
<reference evidence="9" key="1">
    <citation type="submission" date="2023-08" db="EMBL/GenBank/DDBJ databases">
        <title>Draft sequence of the Babesia gibsoni genome.</title>
        <authorList>
            <person name="Yamagishi J.Y."/>
            <person name="Xuan X.X."/>
        </authorList>
    </citation>
    <scope>NUCLEOTIDE SEQUENCE</scope>
    <source>
        <strain evidence="9">Azabu</strain>
    </source>
</reference>
<feature type="transmembrane region" description="Helical" evidence="8">
    <location>
        <begin position="346"/>
        <end position="364"/>
    </location>
</feature>
<feature type="transmembrane region" description="Helical" evidence="8">
    <location>
        <begin position="280"/>
        <end position="300"/>
    </location>
</feature>
<feature type="transmembrane region" description="Helical" evidence="8">
    <location>
        <begin position="33"/>
        <end position="53"/>
    </location>
</feature>
<sequence length="477" mass="52853">MAGCTEKCRNYLSRFRVETVDPKLMPAPHISPYLRLAIYVYYILTSGCVYWGWNGIQELLYKAGAFEDVCGDVANAGEKILHGVAYIDCADRASGINNLYTLAYSTHFICSFVGGLILDRFGPRVCFMVGHFFTLISWLLIFCLPRNPWVLRVSFVTIGLFCEACYIPLLSVNKYFPNGNSTTMCIMGSCRSLSYFLPTIMGKIYHIEGFDRGMLYVIGLVYLSFSNLVCLISGSFLIPTTIPVPPVELEALEREGKNADTPRKKLTIADMKKMVKSEMFMEFAMLTCCACLFIPSIEFINKSQGDLLVASGEGGDATEIFKYFNVCTFIPAPFLGALIDRVGPAIVMNFLHLCGVLFYVCAAFDVYGMKVAACACFVFAGSLCVSTIYCYANKRFPKEYFGCLVTTTFAFAGTASLTNIPIYNYGLTLAAEVKEQRFRPLALMFVGYTAMASCISGMLIYISVIRPKKRGAFLGAA</sequence>
<protein>
    <recommendedName>
        <fullName evidence="11">Transporter</fullName>
    </recommendedName>
</protein>
<gene>
    <name evidence="9" type="ORF">BgAZ_404500</name>
</gene>
<organism evidence="9 10">
    <name type="scientific">Babesia gibsoni</name>
    <dbReference type="NCBI Taxonomy" id="33632"/>
    <lineage>
        <taxon>Eukaryota</taxon>
        <taxon>Sar</taxon>
        <taxon>Alveolata</taxon>
        <taxon>Apicomplexa</taxon>
        <taxon>Aconoidasida</taxon>
        <taxon>Piroplasmida</taxon>
        <taxon>Babesiidae</taxon>
        <taxon>Babesia</taxon>
    </lineage>
</organism>
<comment type="similarity">
    <text evidence="2">Belongs to the SLC43A transporter (TC 2.A.1.44) family.</text>
</comment>
<dbReference type="EMBL" id="JAVEPI010000004">
    <property type="protein sequence ID" value="KAK1442420.1"/>
    <property type="molecule type" value="Genomic_DNA"/>
</dbReference>
<feature type="transmembrane region" description="Helical" evidence="8">
    <location>
        <begin position="320"/>
        <end position="339"/>
    </location>
</feature>
<keyword evidence="5" id="KW-0029">Amino-acid transport</keyword>
<evidence type="ECO:0000256" key="5">
    <source>
        <dbReference type="ARBA" id="ARBA00022970"/>
    </source>
</evidence>
<evidence type="ECO:0000313" key="9">
    <source>
        <dbReference type="EMBL" id="KAK1442420.1"/>
    </source>
</evidence>
<feature type="transmembrane region" description="Helical" evidence="8">
    <location>
        <begin position="125"/>
        <end position="143"/>
    </location>
</feature>
<dbReference type="GO" id="GO:0016020">
    <property type="term" value="C:membrane"/>
    <property type="evidence" value="ECO:0007669"/>
    <property type="project" value="UniProtKB-SubCell"/>
</dbReference>
<evidence type="ECO:0000256" key="8">
    <source>
        <dbReference type="SAM" id="Phobius"/>
    </source>
</evidence>
<evidence type="ECO:0000313" key="10">
    <source>
        <dbReference type="Proteomes" id="UP001230268"/>
    </source>
</evidence>
<dbReference type="InterPro" id="IPR011701">
    <property type="entry name" value="MFS"/>
</dbReference>
<keyword evidence="10" id="KW-1185">Reference proteome</keyword>
<name>A0AAD8LRS0_BABGI</name>
<feature type="transmembrane region" description="Helical" evidence="8">
    <location>
        <begin position="99"/>
        <end position="118"/>
    </location>
</feature>
<evidence type="ECO:0000256" key="1">
    <source>
        <dbReference type="ARBA" id="ARBA00004141"/>
    </source>
</evidence>
<dbReference type="InterPro" id="IPR036259">
    <property type="entry name" value="MFS_trans_sf"/>
</dbReference>
<dbReference type="AlphaFoldDB" id="A0AAD8LRS0"/>
<dbReference type="PANTHER" id="PTHR20772:SF2">
    <property type="entry name" value="PROTEIN FMP42"/>
    <property type="match status" value="1"/>
</dbReference>
<dbReference type="Gene3D" id="1.20.1250.20">
    <property type="entry name" value="MFS general substrate transporter like domains"/>
    <property type="match status" value="1"/>
</dbReference>
<feature type="transmembrane region" description="Helical" evidence="8">
    <location>
        <begin position="370"/>
        <end position="392"/>
    </location>
</feature>
<accession>A0AAD8LRS0</accession>
<proteinExistence type="inferred from homology"/>
<keyword evidence="6 8" id="KW-1133">Transmembrane helix</keyword>
<comment type="subcellular location">
    <subcellularLocation>
        <location evidence="1">Membrane</location>
        <topology evidence="1">Multi-pass membrane protein</topology>
    </subcellularLocation>
</comment>
<feature type="transmembrane region" description="Helical" evidence="8">
    <location>
        <begin position="149"/>
        <end position="170"/>
    </location>
</feature>
<evidence type="ECO:0000256" key="6">
    <source>
        <dbReference type="ARBA" id="ARBA00022989"/>
    </source>
</evidence>
<feature type="transmembrane region" description="Helical" evidence="8">
    <location>
        <begin position="399"/>
        <end position="422"/>
    </location>
</feature>
<evidence type="ECO:0008006" key="11">
    <source>
        <dbReference type="Google" id="ProtNLM"/>
    </source>
</evidence>